<proteinExistence type="predicted"/>
<keyword evidence="2" id="KW-1185">Reference proteome</keyword>
<sequence length="304" mass="34271">MQLFINIVPQTHLNWAALTTLIGEINSQGFASTQLNLQLPSDQTLSVDQASTAATWSLMINQSELPSTTESYYLTLRETDHVLPGAFLQWEQVSKRHPDSLISLATFADRTPLDDQITTYLANYPAEGTPLNTQPKTADERWIALWGLQSYSVQSNLQSQAQLAQRLRPTGILIPAALYDAQWPLASLSQILSGLQKENDVIRLHVPTVQTRDWPEVTPLAWLDELEAVDTSTLDVQWAPIYADFMSNQLNTLLGVAGRRHVSASHHRQLLTRIKDLNTDPTHWWTRLGLLQLLSPQMAHQLFY</sequence>
<dbReference type="Proteomes" id="UP001596191">
    <property type="component" value="Unassembled WGS sequence"/>
</dbReference>
<accession>A0ABW1TJ98</accession>
<name>A0ABW1TJ98_9LACO</name>
<dbReference type="RefSeq" id="WP_125638675.1">
    <property type="nucleotide sequence ID" value="NZ_JBHSSJ010000001.1"/>
</dbReference>
<dbReference type="EMBL" id="JBHSSJ010000001">
    <property type="protein sequence ID" value="MFC6273933.1"/>
    <property type="molecule type" value="Genomic_DNA"/>
</dbReference>
<evidence type="ECO:0000313" key="2">
    <source>
        <dbReference type="Proteomes" id="UP001596191"/>
    </source>
</evidence>
<reference evidence="2" key="1">
    <citation type="journal article" date="2019" name="Int. J. Syst. Evol. Microbiol.">
        <title>The Global Catalogue of Microorganisms (GCM) 10K type strain sequencing project: providing services to taxonomists for standard genome sequencing and annotation.</title>
        <authorList>
            <consortium name="The Broad Institute Genomics Platform"/>
            <consortium name="The Broad Institute Genome Sequencing Center for Infectious Disease"/>
            <person name="Wu L."/>
            <person name="Ma J."/>
        </authorList>
    </citation>
    <scope>NUCLEOTIDE SEQUENCE [LARGE SCALE GENOMIC DNA]</scope>
    <source>
        <strain evidence="2">CCM 8907</strain>
    </source>
</reference>
<gene>
    <name evidence="1" type="ORF">ACFQET_00205</name>
</gene>
<protein>
    <submittedName>
        <fullName evidence="1">Uncharacterized protein</fullName>
    </submittedName>
</protein>
<evidence type="ECO:0000313" key="1">
    <source>
        <dbReference type="EMBL" id="MFC6273933.1"/>
    </source>
</evidence>
<organism evidence="1 2">
    <name type="scientific">Levilactobacillus tangyuanensis</name>
    <dbReference type="NCBI Taxonomy" id="2486021"/>
    <lineage>
        <taxon>Bacteria</taxon>
        <taxon>Bacillati</taxon>
        <taxon>Bacillota</taxon>
        <taxon>Bacilli</taxon>
        <taxon>Lactobacillales</taxon>
        <taxon>Lactobacillaceae</taxon>
        <taxon>Levilactobacillus</taxon>
    </lineage>
</organism>
<comment type="caution">
    <text evidence="1">The sequence shown here is derived from an EMBL/GenBank/DDBJ whole genome shotgun (WGS) entry which is preliminary data.</text>
</comment>